<dbReference type="AlphaFoldDB" id="A0A7J5B1B0"/>
<feature type="transmembrane region" description="Helical" evidence="4">
    <location>
        <begin position="151"/>
        <end position="177"/>
    </location>
</feature>
<accession>A0A7J5B1B0</accession>
<keyword evidence="6" id="KW-1185">Reference proteome</keyword>
<dbReference type="InterPro" id="IPR053465">
    <property type="entry name" value="Sortase_Class_E"/>
</dbReference>
<evidence type="ECO:0000256" key="3">
    <source>
        <dbReference type="SAM" id="MobiDB-lite"/>
    </source>
</evidence>
<dbReference type="NCBIfam" id="TIGR01076">
    <property type="entry name" value="sortase_fam"/>
    <property type="match status" value="1"/>
</dbReference>
<keyword evidence="4" id="KW-0472">Membrane</keyword>
<feature type="active site" description="Acyl-thioester intermediate" evidence="2">
    <location>
        <position position="348"/>
    </location>
</feature>
<dbReference type="OrthoDB" id="5242879at2"/>
<evidence type="ECO:0000256" key="4">
    <source>
        <dbReference type="SAM" id="Phobius"/>
    </source>
</evidence>
<protein>
    <submittedName>
        <fullName evidence="5">Class E sortase</fullName>
    </submittedName>
</protein>
<feature type="active site" description="Proton donor/acceptor" evidence="2">
    <location>
        <position position="280"/>
    </location>
</feature>
<dbReference type="Proteomes" id="UP000490386">
    <property type="component" value="Unassembled WGS sequence"/>
</dbReference>
<sequence length="388" mass="42144">MIQRNPTIRKPNMSGLNQTGFGLRSSLSATPAARFCLRCFSVAARAAAAADASDERCFFVPAGVFFSGSSDLEPLDFSRDMRAILSMIAPMPSAERPGRDDGTTSIESLLADDDGYQTRAQRRAQENETRQRQSSRRGQRSASGSRPRRKLSVVGVSGEVLMTLGVVMLLFVGWKYWLNDLIVGEEQNQAGQELSQVLAEGGEEATTVTTTDPAIGIPISSAPTVTNERFAILYVPTWGADYARPIAQGIEQHEVLDHNIGHYPDSQMPGEVGNFAIAGHRLAYGASMQKIHELQLGDELVVETADGWYTYSYRSGEYVAPTQVDVLGSVPRYPEQTGTDRLMMIMSCNPFWSTAERIIGYAVFDTFTPRADGPPASIAASVASQGGL</sequence>
<keyword evidence="4" id="KW-1133">Transmembrane helix</keyword>
<name>A0A7J5B1B0_9MICO</name>
<proteinExistence type="predicted"/>
<dbReference type="Pfam" id="PF04203">
    <property type="entry name" value="Sortase"/>
    <property type="match status" value="1"/>
</dbReference>
<feature type="region of interest" description="Disordered" evidence="3">
    <location>
        <begin position="89"/>
        <end position="150"/>
    </location>
</feature>
<dbReference type="InterPro" id="IPR042003">
    <property type="entry name" value="Sortase_E"/>
</dbReference>
<keyword evidence="4" id="KW-0812">Transmembrane</keyword>
<evidence type="ECO:0000256" key="2">
    <source>
        <dbReference type="PIRSR" id="PIRSR605754-1"/>
    </source>
</evidence>
<dbReference type="Gene3D" id="2.40.260.10">
    <property type="entry name" value="Sortase"/>
    <property type="match status" value="1"/>
</dbReference>
<evidence type="ECO:0000313" key="5">
    <source>
        <dbReference type="EMBL" id="KAB1637721.1"/>
    </source>
</evidence>
<dbReference type="SUPFAM" id="SSF63817">
    <property type="entry name" value="Sortase"/>
    <property type="match status" value="1"/>
</dbReference>
<dbReference type="GO" id="GO:0016787">
    <property type="term" value="F:hydrolase activity"/>
    <property type="evidence" value="ECO:0007669"/>
    <property type="project" value="UniProtKB-KW"/>
</dbReference>
<dbReference type="CDD" id="cd05830">
    <property type="entry name" value="Sortase_E"/>
    <property type="match status" value="1"/>
</dbReference>
<keyword evidence="1" id="KW-0378">Hydrolase</keyword>
<dbReference type="EMBL" id="WBJX01000003">
    <property type="protein sequence ID" value="KAB1637721.1"/>
    <property type="molecule type" value="Genomic_DNA"/>
</dbReference>
<dbReference type="InterPro" id="IPR023365">
    <property type="entry name" value="Sortase_dom-sf"/>
</dbReference>
<gene>
    <name evidence="5" type="ORF">F8O03_10970</name>
</gene>
<reference evidence="5 6" key="1">
    <citation type="submission" date="2019-09" db="EMBL/GenBank/DDBJ databases">
        <title>Phylogeny of genus Pseudoclavibacter and closely related genus.</title>
        <authorList>
            <person name="Li Y."/>
        </authorList>
    </citation>
    <scope>NUCLEOTIDE SEQUENCE [LARGE SCALE GENOMIC DNA]</scope>
    <source>
        <strain evidence="5 6">THG-MD12</strain>
    </source>
</reference>
<comment type="caution">
    <text evidence="5">The sequence shown here is derived from an EMBL/GenBank/DDBJ whole genome shotgun (WGS) entry which is preliminary data.</text>
</comment>
<dbReference type="InterPro" id="IPR005754">
    <property type="entry name" value="Sortase"/>
</dbReference>
<evidence type="ECO:0000256" key="1">
    <source>
        <dbReference type="ARBA" id="ARBA00022801"/>
    </source>
</evidence>
<evidence type="ECO:0000313" key="6">
    <source>
        <dbReference type="Proteomes" id="UP000490386"/>
    </source>
</evidence>
<organism evidence="5 6">
    <name type="scientific">Pseudoclavibacter terrae</name>
    <dbReference type="NCBI Taxonomy" id="1530195"/>
    <lineage>
        <taxon>Bacteria</taxon>
        <taxon>Bacillati</taxon>
        <taxon>Actinomycetota</taxon>
        <taxon>Actinomycetes</taxon>
        <taxon>Micrococcales</taxon>
        <taxon>Microbacteriaceae</taxon>
        <taxon>Pseudoclavibacter</taxon>
    </lineage>
</organism>
<dbReference type="NCBIfam" id="NF033747">
    <property type="entry name" value="class_E_sortase"/>
    <property type="match status" value="1"/>
</dbReference>